<dbReference type="Pfam" id="PF01497">
    <property type="entry name" value="Peripla_BP_2"/>
    <property type="match status" value="1"/>
</dbReference>
<dbReference type="SUPFAM" id="SSF53807">
    <property type="entry name" value="Helical backbone' metal receptor"/>
    <property type="match status" value="1"/>
</dbReference>
<evidence type="ECO:0000256" key="1">
    <source>
        <dbReference type="ARBA" id="ARBA00022729"/>
    </source>
</evidence>
<dbReference type="PATRIC" id="fig|301375.7.peg.2587"/>
<evidence type="ECO:0000313" key="3">
    <source>
        <dbReference type="EMBL" id="KUK44925.1"/>
    </source>
</evidence>
<name>A0A101FV00_9EURY</name>
<reference evidence="3 4" key="1">
    <citation type="journal article" date="2015" name="MBio">
        <title>Genome-Resolved Metagenomic Analysis Reveals Roles for Candidate Phyla and Other Microbial Community Members in Biogeochemical Transformations in Oil Reservoirs.</title>
        <authorList>
            <person name="Hu P."/>
            <person name="Tom L."/>
            <person name="Singh A."/>
            <person name="Thomas B.C."/>
            <person name="Baker B.J."/>
            <person name="Piceno Y.M."/>
            <person name="Andersen G.L."/>
            <person name="Banfield J.F."/>
        </authorList>
    </citation>
    <scope>NUCLEOTIDE SEQUENCE [LARGE SCALE GENOMIC DNA]</scope>
    <source>
        <strain evidence="3">57_489</strain>
    </source>
</reference>
<protein>
    <submittedName>
        <fullName evidence="3">Periplasmic binding protein</fullName>
    </submittedName>
</protein>
<evidence type="ECO:0000313" key="4">
    <source>
        <dbReference type="Proteomes" id="UP000057043"/>
    </source>
</evidence>
<evidence type="ECO:0000259" key="2">
    <source>
        <dbReference type="PROSITE" id="PS50983"/>
    </source>
</evidence>
<feature type="domain" description="Fe/B12 periplasmic-binding" evidence="2">
    <location>
        <begin position="3"/>
        <end position="265"/>
    </location>
</feature>
<dbReference type="PANTHER" id="PTHR30535">
    <property type="entry name" value="VITAMIN B12-BINDING PROTEIN"/>
    <property type="match status" value="1"/>
</dbReference>
<dbReference type="Proteomes" id="UP000057043">
    <property type="component" value="Unassembled WGS sequence"/>
</dbReference>
<dbReference type="PANTHER" id="PTHR30535:SF34">
    <property type="entry name" value="MOLYBDATE-BINDING PROTEIN MOLA"/>
    <property type="match status" value="1"/>
</dbReference>
<dbReference type="InterPro" id="IPR002491">
    <property type="entry name" value="ABC_transptr_periplasmic_BD"/>
</dbReference>
<keyword evidence="1" id="KW-0732">Signal</keyword>
<sequence>METVISLSSYASEILCALDGGDKIVGRDSYSIYPPDLEDVTIVGQSSYSPNVELILELDPDVIIADTMLSDDNREKIESGGLPVIVIRSGDPKRTMTIIRDLGTILDRNERAEELVAFIDRYHSIVEERTADLDEEDKPVVLGEWASPWNAATPGTGFGDKIAAAGGICITADETPGTYVVVSSEWVAERKPNVIIFQKSGKNHTREGLEETRDEILSRPGLSDVDAVKDGRVYVVTSGVMGGAPSIISDLHFAKWFHPNLFGDIDPEEVHEELVQEFFGLELEGVYVYP</sequence>
<organism evidence="3 4">
    <name type="scientific">Methanothrix harundinacea</name>
    <dbReference type="NCBI Taxonomy" id="301375"/>
    <lineage>
        <taxon>Archaea</taxon>
        <taxon>Methanobacteriati</taxon>
        <taxon>Methanobacteriota</taxon>
        <taxon>Stenosarchaea group</taxon>
        <taxon>Methanomicrobia</taxon>
        <taxon>Methanotrichales</taxon>
        <taxon>Methanotrichaceae</taxon>
        <taxon>Methanothrix</taxon>
    </lineage>
</organism>
<dbReference type="Gene3D" id="3.40.50.1980">
    <property type="entry name" value="Nitrogenase molybdenum iron protein domain"/>
    <property type="match status" value="2"/>
</dbReference>
<comment type="caution">
    <text evidence="3">The sequence shown here is derived from an EMBL/GenBank/DDBJ whole genome shotgun (WGS) entry which is preliminary data.</text>
</comment>
<dbReference type="AlphaFoldDB" id="A0A101FV00"/>
<dbReference type="InterPro" id="IPR054828">
    <property type="entry name" value="Vit_B12_bind_prot"/>
</dbReference>
<accession>A0A101FV00</accession>
<proteinExistence type="predicted"/>
<dbReference type="EMBL" id="LGFT01000011">
    <property type="protein sequence ID" value="KUK44925.1"/>
    <property type="molecule type" value="Genomic_DNA"/>
</dbReference>
<dbReference type="InterPro" id="IPR050902">
    <property type="entry name" value="ABC_Transporter_SBP"/>
</dbReference>
<gene>
    <name evidence="3" type="ORF">XD72_0631</name>
</gene>
<dbReference type="NCBIfam" id="NF038402">
    <property type="entry name" value="TroA_like"/>
    <property type="match status" value="1"/>
</dbReference>
<dbReference type="PROSITE" id="PS50983">
    <property type="entry name" value="FE_B12_PBP"/>
    <property type="match status" value="1"/>
</dbReference>